<dbReference type="Gene3D" id="3.50.50.60">
    <property type="entry name" value="FAD/NAD(P)-binding domain"/>
    <property type="match status" value="2"/>
</dbReference>
<comment type="caution">
    <text evidence="3">The sequence shown here is derived from an EMBL/GenBank/DDBJ whole genome shotgun (WGS) entry which is preliminary data.</text>
</comment>
<accession>A0ABQ4JG90</accession>
<proteinExistence type="predicted"/>
<evidence type="ECO:0000259" key="2">
    <source>
        <dbReference type="Pfam" id="PF01494"/>
    </source>
</evidence>
<evidence type="ECO:0000313" key="4">
    <source>
        <dbReference type="Proteomes" id="UP000653076"/>
    </source>
</evidence>
<dbReference type="InterPro" id="IPR036188">
    <property type="entry name" value="FAD/NAD-bd_sf"/>
</dbReference>
<keyword evidence="1" id="KW-0560">Oxidoreductase</keyword>
<dbReference type="PRINTS" id="PR00420">
    <property type="entry name" value="RNGMNOXGNASE"/>
</dbReference>
<dbReference type="SUPFAM" id="SSF51905">
    <property type="entry name" value="FAD/NAD(P)-binding domain"/>
    <property type="match status" value="1"/>
</dbReference>
<organism evidence="3 4">
    <name type="scientific">Micromonospora qiuiae</name>
    <dbReference type="NCBI Taxonomy" id="502268"/>
    <lineage>
        <taxon>Bacteria</taxon>
        <taxon>Bacillati</taxon>
        <taxon>Actinomycetota</taxon>
        <taxon>Actinomycetes</taxon>
        <taxon>Micromonosporales</taxon>
        <taxon>Micromonosporaceae</taxon>
        <taxon>Micromonospora</taxon>
    </lineage>
</organism>
<gene>
    <name evidence="3" type="ORF">Vqi01_46800</name>
</gene>
<dbReference type="PANTHER" id="PTHR43476:SF5">
    <property type="entry name" value="FAD-DEPENDENT MONOOXYGENASE"/>
    <property type="match status" value="1"/>
</dbReference>
<name>A0ABQ4JG90_9ACTN</name>
<protein>
    <recommendedName>
        <fullName evidence="2">FAD-binding domain-containing protein</fullName>
    </recommendedName>
</protein>
<dbReference type="InterPro" id="IPR050631">
    <property type="entry name" value="PheA/TfdB_FAD_monoxygenase"/>
</dbReference>
<keyword evidence="4" id="KW-1185">Reference proteome</keyword>
<reference evidence="3 4" key="1">
    <citation type="submission" date="2021-01" db="EMBL/GenBank/DDBJ databases">
        <title>Whole genome shotgun sequence of Verrucosispora qiuiae NBRC 106684.</title>
        <authorList>
            <person name="Komaki H."/>
            <person name="Tamura T."/>
        </authorList>
    </citation>
    <scope>NUCLEOTIDE SEQUENCE [LARGE SCALE GENOMIC DNA]</scope>
    <source>
        <strain evidence="3 4">NBRC 106684</strain>
    </source>
</reference>
<dbReference type="PANTHER" id="PTHR43476">
    <property type="entry name" value="3-(3-HYDROXY-PHENYL)PROPIONATE/3-HYDROXYCINNAMIC ACID HYDROXYLASE"/>
    <property type="match status" value="1"/>
</dbReference>
<feature type="domain" description="FAD-binding" evidence="2">
    <location>
        <begin position="13"/>
        <end position="332"/>
    </location>
</feature>
<dbReference type="InterPro" id="IPR002938">
    <property type="entry name" value="FAD-bd"/>
</dbReference>
<sequence length="418" mass="46138">MTITGSTSLPDSTDVLVAGGGPAGAFLACLLARRGFRVLLVEKQATLERTFRGDTVLGPSVVILKQLGFGPALEEHGYIPTERLVIQMEGRKVLDLDYRRFKCGETPIDIPQPALLDIVYRSSAQEPGFQVVFGTTVTELLEENGVVKGAVLRGKGGEKVPVRARLVIGADGRFSRVRKAAGFEAKVTPMDRDVLWFRVPRPEGWAHRTDFFVERDRHVVVMPTFPDGLRIATNLPKKALGAWRQAGLPSVKQIVAQLDPRLGPLMDKHVRSWDDTSFLEIFTAEVDQWARDGLLLIGDASHTVTPILGQGINLALQDAVTLAPVLDTALRRSSGDGTVPAATFADWIAKRRKHKAFVTRFQTRNEASMVATTRLGTWLRRNRYLTMNMTPAKYVLAPKMMSEPFPIDPADVRQVVPV</sequence>
<dbReference type="EMBL" id="BOPC01000074">
    <property type="protein sequence ID" value="GIJ29518.1"/>
    <property type="molecule type" value="Genomic_DNA"/>
</dbReference>
<evidence type="ECO:0000313" key="3">
    <source>
        <dbReference type="EMBL" id="GIJ29518.1"/>
    </source>
</evidence>
<dbReference type="Proteomes" id="UP000653076">
    <property type="component" value="Unassembled WGS sequence"/>
</dbReference>
<dbReference type="RefSeq" id="WP_204036985.1">
    <property type="nucleotide sequence ID" value="NZ_BOPC01000074.1"/>
</dbReference>
<evidence type="ECO:0000256" key="1">
    <source>
        <dbReference type="ARBA" id="ARBA00023002"/>
    </source>
</evidence>
<dbReference type="Pfam" id="PF01494">
    <property type="entry name" value="FAD_binding_3"/>
    <property type="match status" value="1"/>
</dbReference>